<dbReference type="Proteomes" id="UP001429357">
    <property type="component" value="Unassembled WGS sequence"/>
</dbReference>
<dbReference type="InterPro" id="IPR018604">
    <property type="entry name" value="YycI-like"/>
</dbReference>
<accession>A0ABV0F6Z1</accession>
<proteinExistence type="predicted"/>
<evidence type="ECO:0000313" key="4">
    <source>
        <dbReference type="Proteomes" id="UP001429357"/>
    </source>
</evidence>
<keyword evidence="1" id="KW-0472">Membrane</keyword>
<keyword evidence="4" id="KW-1185">Reference proteome</keyword>
<dbReference type="RefSeq" id="WP_161869859.1">
    <property type="nucleotide sequence ID" value="NZ_MAEI02000001.1"/>
</dbReference>
<reference evidence="3" key="1">
    <citation type="submission" date="2016-06" db="EMBL/GenBank/DDBJ databases">
        <authorList>
            <person name="Van Tyne D."/>
        </authorList>
    </citation>
    <scope>NUCLEOTIDE SEQUENCE</scope>
    <source>
        <strain evidence="3">JM9A</strain>
    </source>
</reference>
<reference evidence="3" key="2">
    <citation type="submission" date="2024-02" db="EMBL/GenBank/DDBJ databases">
        <title>The Genome Sequence of Enterococcus diestrammenae JM9A.</title>
        <authorList>
            <person name="Earl A."/>
            <person name="Manson A."/>
            <person name="Gilmore M."/>
            <person name="Sanders J."/>
            <person name="Shea T."/>
            <person name="Howe W."/>
            <person name="Livny J."/>
            <person name="Cuomo C."/>
            <person name="Neafsey D."/>
            <person name="Birren B."/>
        </authorList>
    </citation>
    <scope>NUCLEOTIDE SEQUENCE</scope>
    <source>
        <strain evidence="3">JM9A</strain>
    </source>
</reference>
<sequence>MDFKRIEWIFFLAFLGVNLFLFSIFQSAKNEERNVATSNQKIAIEQRLKADSISYDGDFATDKPTGYYLSGIPTNMQKAISDYRKANDESDAFSLGTTTEEYQVTRRISDGTSITDATKTAATLAKFLQQDGEVLFGEEYTYLENLSFQDQEYPEIVAAQSFEKIPFNDSSSRLDIQLENTDDLLKITRYTQTHISQIEKLRDQTALYSERDAIETLYVNNRIPPKSKIAWRQLAYTLSLQFRGTNVYIPVWFVAIDTGSSLQVEKVNAITNRVFTNTPVQKVEKN</sequence>
<dbReference type="EMBL" id="MAEI02000001">
    <property type="protein sequence ID" value="MEO1782822.1"/>
    <property type="molecule type" value="Genomic_DNA"/>
</dbReference>
<evidence type="ECO:0000256" key="1">
    <source>
        <dbReference type="SAM" id="Phobius"/>
    </source>
</evidence>
<name>A0ABV0F6Z1_9ENTE</name>
<gene>
    <name evidence="3" type="ORF">BAU18_002437</name>
</gene>
<keyword evidence="1" id="KW-0812">Transmembrane</keyword>
<evidence type="ECO:0000259" key="2">
    <source>
        <dbReference type="Pfam" id="PF09648"/>
    </source>
</evidence>
<dbReference type="Pfam" id="PF09648">
    <property type="entry name" value="YycI"/>
    <property type="match status" value="1"/>
</dbReference>
<organism evidence="3 4">
    <name type="scientific">Enterococcus diestrammenae</name>
    <dbReference type="NCBI Taxonomy" id="1155073"/>
    <lineage>
        <taxon>Bacteria</taxon>
        <taxon>Bacillati</taxon>
        <taxon>Bacillota</taxon>
        <taxon>Bacilli</taxon>
        <taxon>Lactobacillales</taxon>
        <taxon>Enterococcaceae</taxon>
        <taxon>Enterococcus</taxon>
    </lineage>
</organism>
<feature type="domain" description="Regulatory protein YycH-like" evidence="2">
    <location>
        <begin position="35"/>
        <end position="270"/>
    </location>
</feature>
<comment type="caution">
    <text evidence="3">The sequence shown here is derived from an EMBL/GenBank/DDBJ whole genome shotgun (WGS) entry which is preliminary data.</text>
</comment>
<keyword evidence="1" id="KW-1133">Transmembrane helix</keyword>
<feature type="transmembrane region" description="Helical" evidence="1">
    <location>
        <begin position="6"/>
        <end position="25"/>
    </location>
</feature>
<dbReference type="Gene3D" id="2.40.128.690">
    <property type="entry name" value="YycH protein, domain 3-like"/>
    <property type="match status" value="1"/>
</dbReference>
<evidence type="ECO:0000313" key="3">
    <source>
        <dbReference type="EMBL" id="MEO1782822.1"/>
    </source>
</evidence>
<protein>
    <recommendedName>
        <fullName evidence="2">Regulatory protein YycH-like domain-containing protein</fullName>
    </recommendedName>
</protein>